<protein>
    <submittedName>
        <fullName evidence="1">Uncharacterized protein</fullName>
    </submittedName>
</protein>
<accession>A0AA40GA00</accession>
<sequence length="64" mass="7194">MDPTGLMVFQQLQRNVFGWKVDVNFGYDSDAVSVGSCKDSGALRGDSLDFRDSTGFRRGLWNSW</sequence>
<keyword evidence="2" id="KW-1185">Reference proteome</keyword>
<dbReference type="EMBL" id="JAHYIQ010000003">
    <property type="protein sequence ID" value="KAK1133844.1"/>
    <property type="molecule type" value="Genomic_DNA"/>
</dbReference>
<name>A0AA40GA00_9HYME</name>
<dbReference type="Proteomes" id="UP001177670">
    <property type="component" value="Unassembled WGS sequence"/>
</dbReference>
<dbReference type="AlphaFoldDB" id="A0AA40GA00"/>
<reference evidence="1" key="1">
    <citation type="submission" date="2021-10" db="EMBL/GenBank/DDBJ databases">
        <title>Melipona bicolor Genome sequencing and assembly.</title>
        <authorList>
            <person name="Araujo N.S."/>
            <person name="Arias M.C."/>
        </authorList>
    </citation>
    <scope>NUCLEOTIDE SEQUENCE</scope>
    <source>
        <strain evidence="1">USP_2M_L1-L4_2017</strain>
        <tissue evidence="1">Whole body</tissue>
    </source>
</reference>
<gene>
    <name evidence="1" type="ORF">K0M31_011630</name>
</gene>
<proteinExistence type="predicted"/>
<organism evidence="1 2">
    <name type="scientific">Melipona bicolor</name>
    <dbReference type="NCBI Taxonomy" id="60889"/>
    <lineage>
        <taxon>Eukaryota</taxon>
        <taxon>Metazoa</taxon>
        <taxon>Ecdysozoa</taxon>
        <taxon>Arthropoda</taxon>
        <taxon>Hexapoda</taxon>
        <taxon>Insecta</taxon>
        <taxon>Pterygota</taxon>
        <taxon>Neoptera</taxon>
        <taxon>Endopterygota</taxon>
        <taxon>Hymenoptera</taxon>
        <taxon>Apocrita</taxon>
        <taxon>Aculeata</taxon>
        <taxon>Apoidea</taxon>
        <taxon>Anthophila</taxon>
        <taxon>Apidae</taxon>
        <taxon>Melipona</taxon>
    </lineage>
</organism>
<comment type="caution">
    <text evidence="1">The sequence shown here is derived from an EMBL/GenBank/DDBJ whole genome shotgun (WGS) entry which is preliminary data.</text>
</comment>
<evidence type="ECO:0000313" key="2">
    <source>
        <dbReference type="Proteomes" id="UP001177670"/>
    </source>
</evidence>
<evidence type="ECO:0000313" key="1">
    <source>
        <dbReference type="EMBL" id="KAK1133844.1"/>
    </source>
</evidence>